<dbReference type="RefSeq" id="WP_346056666.1">
    <property type="nucleotide sequence ID" value="NZ_BAABIB010000168.1"/>
</dbReference>
<keyword evidence="4" id="KW-0378">Hydrolase</keyword>
<keyword evidence="2" id="KW-0479">Metal-binding</keyword>
<keyword evidence="5" id="KW-1185">Reference proteome</keyword>
<dbReference type="PANTHER" id="PTHR42796">
    <property type="entry name" value="FUMARYLACETOACETATE HYDROLASE DOMAIN-CONTAINING PROTEIN 2A-RELATED"/>
    <property type="match status" value="1"/>
</dbReference>
<reference evidence="5" key="1">
    <citation type="journal article" date="2019" name="Int. J. Syst. Evol. Microbiol.">
        <title>The Global Catalogue of Microorganisms (GCM) 10K type strain sequencing project: providing services to taxonomists for standard genome sequencing and annotation.</title>
        <authorList>
            <consortium name="The Broad Institute Genomics Platform"/>
            <consortium name="The Broad Institute Genome Sequencing Center for Infectious Disease"/>
            <person name="Wu L."/>
            <person name="Ma J."/>
        </authorList>
    </citation>
    <scope>NUCLEOTIDE SEQUENCE [LARGE SCALE GENOMIC DNA]</scope>
    <source>
        <strain evidence="5">JCM 18054</strain>
    </source>
</reference>
<organism evidence="4 5">
    <name type="scientific">Amycolatopsis dongchuanensis</name>
    <dbReference type="NCBI Taxonomy" id="1070866"/>
    <lineage>
        <taxon>Bacteria</taxon>
        <taxon>Bacillati</taxon>
        <taxon>Actinomycetota</taxon>
        <taxon>Actinomycetes</taxon>
        <taxon>Pseudonocardiales</taxon>
        <taxon>Pseudonocardiaceae</taxon>
        <taxon>Amycolatopsis</taxon>
    </lineage>
</organism>
<dbReference type="GO" id="GO:0016787">
    <property type="term" value="F:hydrolase activity"/>
    <property type="evidence" value="ECO:0007669"/>
    <property type="project" value="UniProtKB-KW"/>
</dbReference>
<evidence type="ECO:0000259" key="3">
    <source>
        <dbReference type="Pfam" id="PF01557"/>
    </source>
</evidence>
<name>A0ABP8VT77_9PSEU</name>
<proteinExistence type="inferred from homology"/>
<evidence type="ECO:0000256" key="2">
    <source>
        <dbReference type="ARBA" id="ARBA00022723"/>
    </source>
</evidence>
<accession>A0ABP8VT77</accession>
<feature type="domain" description="Fumarylacetoacetase-like C-terminal" evidence="3">
    <location>
        <begin position="76"/>
        <end position="317"/>
    </location>
</feature>
<protein>
    <submittedName>
        <fullName evidence="4">Fumarylacetoacetate hydrolase family protein</fullName>
    </submittedName>
</protein>
<comment type="similarity">
    <text evidence="1">Belongs to the FAH family.</text>
</comment>
<dbReference type="InterPro" id="IPR051121">
    <property type="entry name" value="FAH"/>
</dbReference>
<dbReference type="Gene3D" id="3.90.850.10">
    <property type="entry name" value="Fumarylacetoacetase-like, C-terminal domain"/>
    <property type="match status" value="1"/>
</dbReference>
<comment type="caution">
    <text evidence="4">The sequence shown here is derived from an EMBL/GenBank/DDBJ whole genome shotgun (WGS) entry which is preliminary data.</text>
</comment>
<dbReference type="EMBL" id="BAABIB010000168">
    <property type="protein sequence ID" value="GAA4669952.1"/>
    <property type="molecule type" value="Genomic_DNA"/>
</dbReference>
<dbReference type="Pfam" id="PF01557">
    <property type="entry name" value="FAA_hydrolase"/>
    <property type="match status" value="1"/>
</dbReference>
<dbReference type="InterPro" id="IPR036663">
    <property type="entry name" value="Fumarylacetoacetase_C_sf"/>
</dbReference>
<dbReference type="PANTHER" id="PTHR42796:SF4">
    <property type="entry name" value="FUMARYLACETOACETATE HYDROLASE DOMAIN-CONTAINING PROTEIN 2A"/>
    <property type="match status" value="1"/>
</dbReference>
<evidence type="ECO:0000313" key="4">
    <source>
        <dbReference type="EMBL" id="GAA4669952.1"/>
    </source>
</evidence>
<dbReference type="SUPFAM" id="SSF56529">
    <property type="entry name" value="FAH"/>
    <property type="match status" value="1"/>
</dbReference>
<evidence type="ECO:0000256" key="1">
    <source>
        <dbReference type="ARBA" id="ARBA00010211"/>
    </source>
</evidence>
<sequence length="320" mass="34352">MSISVLRTDEGPSAWYVEVPGTARAVRIDTDATTTAALLADRPAIEKAAAAAAQATGSVDVTTLALVSPVTAPCRVVAQMVNFRSHAKDSGFNPDQVPPTFFRKSSGSLAGPHATIVRPEHVRFLDYEIELGLVLGAPLPVGTTVTEADLPRFVAGLVVTNDVSARDIQLPKGQFYESKSYPTFTPVGPRLVLLEAGEFPHLERLRLRLWVNDVLRQDRTLADMIVRPAEALTLLARFQSLDPGDLLLTGTPGGTALKAPAKIVEIIGGLLPPAVKWKAFFAKAESNPDYLQHGDVVTATIATDDGVLDLGRQRTPVEHR</sequence>
<gene>
    <name evidence="4" type="ORF">GCM10023214_75640</name>
</gene>
<dbReference type="InterPro" id="IPR011234">
    <property type="entry name" value="Fumarylacetoacetase-like_C"/>
</dbReference>
<evidence type="ECO:0000313" key="5">
    <source>
        <dbReference type="Proteomes" id="UP001500192"/>
    </source>
</evidence>
<dbReference type="Proteomes" id="UP001500192">
    <property type="component" value="Unassembled WGS sequence"/>
</dbReference>